<reference evidence="9 10" key="1">
    <citation type="journal article" date="2014" name="ISME J.">
        <title>Ecophysiology of Thioploca ingrica as revealed by the complete genome sequence supplemented with proteomic evidence.</title>
        <authorList>
            <person name="Kojima H."/>
            <person name="Ogura Y."/>
            <person name="Yamamoto N."/>
            <person name="Togashi T."/>
            <person name="Mori H."/>
            <person name="Watanabe T."/>
            <person name="Nemoto F."/>
            <person name="Kurokawa K."/>
            <person name="Hayashi T."/>
            <person name="Fukui M."/>
        </authorList>
    </citation>
    <scope>NUCLEOTIDE SEQUENCE [LARGE SCALE GENOMIC DNA]</scope>
</reference>
<keyword evidence="10" id="KW-1185">Reference proteome</keyword>
<dbReference type="UniPathway" id="UPA00637"/>
<dbReference type="GO" id="GO:0030288">
    <property type="term" value="C:outer membrane-bounded periplasmic space"/>
    <property type="evidence" value="ECO:0007669"/>
    <property type="project" value="TreeGrafter"/>
</dbReference>
<proteinExistence type="inferred from homology"/>
<dbReference type="GO" id="GO:0051274">
    <property type="term" value="P:beta-glucan biosynthetic process"/>
    <property type="evidence" value="ECO:0007669"/>
    <property type="project" value="TreeGrafter"/>
</dbReference>
<sequence length="522" mass="60004">MKRAAFCYVGLWLGFNLFASVEPLTAATATDPQIQVIEAPQQFGFAEVRRRAEAMAAESFQEEPDTLPEFFRTIGYDQYRDIRFRQDKMIWLSEGLPFVLRCFHRGFLFTRPVHLNLIIDGKSQPIKFSKDLFEYGPTQYTGELPEDFGFAGMQILYPRVQAQRYDEIAAFLGASYFRAVGQNQNYGLSARGLAIGSGNTGEEFPFFREFWIEKPNKDTTTLTVYALLDSPSVTGAYRFLITPGRETRFEVKVNLFLRQAVQKLGIAPLTSMYYHGELSEQFYDDFRPEVHDSDGLLLSLSSGEWLWRPLNNHPQLHINRFADAQLRGFGLMQRDHHFNHYQDLEAMYHRRPSAWVEVLNEWGKGAVELVEIPTEAERNDNIVAFWVPDPPPQAGSELNFEYRLAFGDEYLDQVPGAYTQTTRVGRGGTDSREDKARKFMLDFVGKSLEKLSPETPVEAIISNSAGEVPPATTIVLYNPYTKGRRVFFELLPHDEAKVELRCFLRRGNNVLSETWSYQWFKK</sequence>
<dbReference type="PANTHER" id="PTHR30504">
    <property type="entry name" value="GLUCANS BIOSYNTHESIS PROTEIN"/>
    <property type="match status" value="1"/>
</dbReference>
<dbReference type="InterPro" id="IPR014756">
    <property type="entry name" value="Ig_E-set"/>
</dbReference>
<dbReference type="PIRSF" id="PIRSF006281">
    <property type="entry name" value="MdoG"/>
    <property type="match status" value="1"/>
</dbReference>
<dbReference type="HOGENOM" id="CLU_023403_2_0_6"/>
<evidence type="ECO:0000259" key="8">
    <source>
        <dbReference type="Pfam" id="PF04349"/>
    </source>
</evidence>
<comment type="similarity">
    <text evidence="3">Belongs to the OpgD/OpgG family.</text>
</comment>
<comment type="pathway">
    <text evidence="2">Glycan metabolism; osmoregulated periplasmic glucan (OPG) biosynthesis.</text>
</comment>
<gene>
    <name evidence="9" type="ORF">THII_3639</name>
</gene>
<dbReference type="GO" id="GO:0003824">
    <property type="term" value="F:catalytic activity"/>
    <property type="evidence" value="ECO:0007669"/>
    <property type="project" value="InterPro"/>
</dbReference>
<evidence type="ECO:0000256" key="2">
    <source>
        <dbReference type="ARBA" id="ARBA00005001"/>
    </source>
</evidence>
<dbReference type="PANTHER" id="PTHR30504:SF4">
    <property type="entry name" value="GLUCANS BIOSYNTHESIS PROTEIN G"/>
    <property type="match status" value="1"/>
</dbReference>
<evidence type="ECO:0000256" key="1">
    <source>
        <dbReference type="ARBA" id="ARBA00004418"/>
    </source>
</evidence>
<keyword evidence="5 7" id="KW-0732">Signal</keyword>
<evidence type="ECO:0000256" key="4">
    <source>
        <dbReference type="ARBA" id="ARBA00015376"/>
    </source>
</evidence>
<dbReference type="EMBL" id="AP014633">
    <property type="protein sequence ID" value="BAP57936.1"/>
    <property type="molecule type" value="Genomic_DNA"/>
</dbReference>
<dbReference type="InterPro" id="IPR011013">
    <property type="entry name" value="Gal_mutarotase_sf_dom"/>
</dbReference>
<dbReference type="Gene3D" id="2.60.40.10">
    <property type="entry name" value="Immunoglobulins"/>
    <property type="match status" value="1"/>
</dbReference>
<dbReference type="SUPFAM" id="SSF74650">
    <property type="entry name" value="Galactose mutarotase-like"/>
    <property type="match status" value="1"/>
</dbReference>
<dbReference type="InterPro" id="IPR013783">
    <property type="entry name" value="Ig-like_fold"/>
</dbReference>
<dbReference type="FunFam" id="2.70.98.10:FF:000001">
    <property type="entry name" value="Glucans biosynthesis protein G"/>
    <property type="match status" value="1"/>
</dbReference>
<protein>
    <recommendedName>
        <fullName evidence="4">Glucans biosynthesis protein G</fullName>
    </recommendedName>
</protein>
<dbReference type="Gene3D" id="2.70.98.10">
    <property type="match status" value="1"/>
</dbReference>
<dbReference type="Proteomes" id="UP000031623">
    <property type="component" value="Chromosome"/>
</dbReference>
<name>A0A090BW39_9GAMM</name>
<evidence type="ECO:0000256" key="6">
    <source>
        <dbReference type="ARBA" id="ARBA00022764"/>
    </source>
</evidence>
<dbReference type="InterPro" id="IPR014438">
    <property type="entry name" value="Glucan_biosyn_MdoG/MdoD"/>
</dbReference>
<accession>A0A090BW39</accession>
<evidence type="ECO:0000256" key="3">
    <source>
        <dbReference type="ARBA" id="ARBA00009284"/>
    </source>
</evidence>
<dbReference type="AlphaFoldDB" id="A0A090BW39"/>
<organism evidence="9 10">
    <name type="scientific">Thioploca ingrica</name>
    <dbReference type="NCBI Taxonomy" id="40754"/>
    <lineage>
        <taxon>Bacteria</taxon>
        <taxon>Pseudomonadati</taxon>
        <taxon>Pseudomonadota</taxon>
        <taxon>Gammaproteobacteria</taxon>
        <taxon>Thiotrichales</taxon>
        <taxon>Thiotrichaceae</taxon>
        <taxon>Thioploca</taxon>
    </lineage>
</organism>
<dbReference type="InterPro" id="IPR014718">
    <property type="entry name" value="GH-type_carb-bd"/>
</dbReference>
<dbReference type="KEGG" id="tig:THII_3639"/>
<feature type="domain" description="Glucan biosynthesis periplasmic MdoG C-terminal" evidence="8">
    <location>
        <begin position="43"/>
        <end position="519"/>
    </location>
</feature>
<dbReference type="STRING" id="40754.THII_3639"/>
<keyword evidence="6" id="KW-0574">Periplasm</keyword>
<feature type="chain" id="PRO_5001853324" description="Glucans biosynthesis protein G" evidence="7">
    <location>
        <begin position="20"/>
        <end position="522"/>
    </location>
</feature>
<comment type="subcellular location">
    <subcellularLocation>
        <location evidence="1">Periplasm</location>
    </subcellularLocation>
</comment>
<dbReference type="SUPFAM" id="SSF81296">
    <property type="entry name" value="E set domains"/>
    <property type="match status" value="1"/>
</dbReference>
<dbReference type="Pfam" id="PF04349">
    <property type="entry name" value="MdoG"/>
    <property type="match status" value="1"/>
</dbReference>
<evidence type="ECO:0000313" key="9">
    <source>
        <dbReference type="EMBL" id="BAP57936.1"/>
    </source>
</evidence>
<dbReference type="GO" id="GO:0030246">
    <property type="term" value="F:carbohydrate binding"/>
    <property type="evidence" value="ECO:0007669"/>
    <property type="project" value="InterPro"/>
</dbReference>
<evidence type="ECO:0000256" key="7">
    <source>
        <dbReference type="SAM" id="SignalP"/>
    </source>
</evidence>
<evidence type="ECO:0000256" key="5">
    <source>
        <dbReference type="ARBA" id="ARBA00022729"/>
    </source>
</evidence>
<feature type="signal peptide" evidence="7">
    <location>
        <begin position="1"/>
        <end position="19"/>
    </location>
</feature>
<dbReference type="OrthoDB" id="335750at2"/>
<evidence type="ECO:0000313" key="10">
    <source>
        <dbReference type="Proteomes" id="UP000031623"/>
    </source>
</evidence>
<dbReference type="InterPro" id="IPR007444">
    <property type="entry name" value="Glucan_biosyn_MdoG_C"/>
</dbReference>